<protein>
    <submittedName>
        <fullName evidence="2">Uncharacterized protein</fullName>
    </submittedName>
</protein>
<sequence length="85" mass="9116">MLTITNISLVAIFSAWFMKCSVTATEFYFGDENVTATQIITRGSNCSEYQVIFETGGQCFDIGGAYNDGPCGNGTIGQSPTDPKL</sequence>
<dbReference type="AlphaFoldDB" id="A0A8J2L0V3"/>
<dbReference type="Proteomes" id="UP000708208">
    <property type="component" value="Unassembled WGS sequence"/>
</dbReference>
<organism evidence="2 3">
    <name type="scientific">Allacma fusca</name>
    <dbReference type="NCBI Taxonomy" id="39272"/>
    <lineage>
        <taxon>Eukaryota</taxon>
        <taxon>Metazoa</taxon>
        <taxon>Ecdysozoa</taxon>
        <taxon>Arthropoda</taxon>
        <taxon>Hexapoda</taxon>
        <taxon>Collembola</taxon>
        <taxon>Symphypleona</taxon>
        <taxon>Sminthuridae</taxon>
        <taxon>Allacma</taxon>
    </lineage>
</organism>
<feature type="chain" id="PRO_5035205613" evidence="1">
    <location>
        <begin position="25"/>
        <end position="85"/>
    </location>
</feature>
<reference evidence="2" key="1">
    <citation type="submission" date="2021-06" db="EMBL/GenBank/DDBJ databases">
        <authorList>
            <person name="Hodson N. C."/>
            <person name="Mongue J. A."/>
            <person name="Jaron S. K."/>
        </authorList>
    </citation>
    <scope>NUCLEOTIDE SEQUENCE</scope>
</reference>
<keyword evidence="3" id="KW-1185">Reference proteome</keyword>
<evidence type="ECO:0000313" key="3">
    <source>
        <dbReference type="Proteomes" id="UP000708208"/>
    </source>
</evidence>
<dbReference type="EMBL" id="CAJVCH010290636">
    <property type="protein sequence ID" value="CAG7785164.1"/>
    <property type="molecule type" value="Genomic_DNA"/>
</dbReference>
<feature type="non-terminal residue" evidence="2">
    <location>
        <position position="1"/>
    </location>
</feature>
<evidence type="ECO:0000313" key="2">
    <source>
        <dbReference type="EMBL" id="CAG7785164.1"/>
    </source>
</evidence>
<name>A0A8J2L0V3_9HEXA</name>
<evidence type="ECO:0000256" key="1">
    <source>
        <dbReference type="SAM" id="SignalP"/>
    </source>
</evidence>
<comment type="caution">
    <text evidence="2">The sequence shown here is derived from an EMBL/GenBank/DDBJ whole genome shotgun (WGS) entry which is preliminary data.</text>
</comment>
<keyword evidence="1" id="KW-0732">Signal</keyword>
<feature type="signal peptide" evidence="1">
    <location>
        <begin position="1"/>
        <end position="24"/>
    </location>
</feature>
<accession>A0A8J2L0V3</accession>
<proteinExistence type="predicted"/>
<gene>
    <name evidence="2" type="ORF">AFUS01_LOCUS23806</name>
</gene>